<organism evidence="1 2">
    <name type="scientific">Meira miltonrushii</name>
    <dbReference type="NCBI Taxonomy" id="1280837"/>
    <lineage>
        <taxon>Eukaryota</taxon>
        <taxon>Fungi</taxon>
        <taxon>Dikarya</taxon>
        <taxon>Basidiomycota</taxon>
        <taxon>Ustilaginomycotina</taxon>
        <taxon>Exobasidiomycetes</taxon>
        <taxon>Exobasidiales</taxon>
        <taxon>Brachybasidiaceae</taxon>
        <taxon>Meira</taxon>
    </lineage>
</organism>
<protein>
    <submittedName>
        <fullName evidence="1">Uncharacterized protein</fullName>
    </submittedName>
</protein>
<reference evidence="1 2" key="1">
    <citation type="journal article" date="2018" name="Mol. Biol. Evol.">
        <title>Broad Genomic Sampling Reveals a Smut Pathogenic Ancestry of the Fungal Clade Ustilaginomycotina.</title>
        <authorList>
            <person name="Kijpornyongpan T."/>
            <person name="Mondo S.J."/>
            <person name="Barry K."/>
            <person name="Sandor L."/>
            <person name="Lee J."/>
            <person name="Lipzen A."/>
            <person name="Pangilinan J."/>
            <person name="LaButti K."/>
            <person name="Hainaut M."/>
            <person name="Henrissat B."/>
            <person name="Grigoriev I.V."/>
            <person name="Spatafora J.W."/>
            <person name="Aime M.C."/>
        </authorList>
    </citation>
    <scope>NUCLEOTIDE SEQUENCE [LARGE SCALE GENOMIC DNA]</scope>
    <source>
        <strain evidence="1 2">MCA 3882</strain>
    </source>
</reference>
<dbReference type="InParanoid" id="A0A316V6Y6"/>
<evidence type="ECO:0000313" key="2">
    <source>
        <dbReference type="Proteomes" id="UP000245771"/>
    </source>
</evidence>
<accession>A0A316V6Y6</accession>
<dbReference type="Proteomes" id="UP000245771">
    <property type="component" value="Unassembled WGS sequence"/>
</dbReference>
<gene>
    <name evidence="1" type="ORF">FA14DRAFT_30406</name>
</gene>
<evidence type="ECO:0000313" key="1">
    <source>
        <dbReference type="EMBL" id="PWN31225.1"/>
    </source>
</evidence>
<dbReference type="EMBL" id="KZ819616">
    <property type="protein sequence ID" value="PWN31225.1"/>
    <property type="molecule type" value="Genomic_DNA"/>
</dbReference>
<name>A0A316V6Y6_9BASI</name>
<sequence length="77" mass="8704">MFKEKCGTFAVEQYACYLTEYKQSLANFLRGSVYDLKQQGRGIRMQARLPYVYSANLCKNRPASLAIRNLLCAASGN</sequence>
<dbReference type="AlphaFoldDB" id="A0A316V6Y6"/>
<dbReference type="GeneID" id="37023935"/>
<dbReference type="RefSeq" id="XP_025351527.1">
    <property type="nucleotide sequence ID" value="XM_025502154.1"/>
</dbReference>
<proteinExistence type="predicted"/>
<keyword evidence="2" id="KW-1185">Reference proteome</keyword>